<name>A0ABY8D9D3_9HYPH</name>
<protein>
    <submittedName>
        <fullName evidence="1">Uncharacterized protein</fullName>
    </submittedName>
</protein>
<evidence type="ECO:0000313" key="1">
    <source>
        <dbReference type="EMBL" id="WEX87499.1"/>
    </source>
</evidence>
<dbReference type="Proteomes" id="UP001229355">
    <property type="component" value="Chromosome 1"/>
</dbReference>
<organism evidence="1 2">
    <name type="scientific">Sinorhizobium garamanticum</name>
    <dbReference type="NCBI Taxonomy" id="680247"/>
    <lineage>
        <taxon>Bacteria</taxon>
        <taxon>Pseudomonadati</taxon>
        <taxon>Pseudomonadota</taxon>
        <taxon>Alphaproteobacteria</taxon>
        <taxon>Hyphomicrobiales</taxon>
        <taxon>Rhizobiaceae</taxon>
        <taxon>Sinorhizobium/Ensifer group</taxon>
        <taxon>Sinorhizobium</taxon>
    </lineage>
</organism>
<evidence type="ECO:0000313" key="2">
    <source>
        <dbReference type="Proteomes" id="UP001229355"/>
    </source>
</evidence>
<sequence length="47" mass="5043">MDKAGLAFSALILVLIALVMSILTVDRTVVEMAPNRPALVITNQVHP</sequence>
<dbReference type="RefSeq" id="WP_280659529.1">
    <property type="nucleotide sequence ID" value="NZ_CP120373.1"/>
</dbReference>
<gene>
    <name evidence="1" type="ORF">PZN02_003899</name>
</gene>
<reference evidence="1 2" key="1">
    <citation type="submission" date="2023-03" db="EMBL/GenBank/DDBJ databases">
        <authorList>
            <person name="Kaur S."/>
            <person name="Espinosa-Saiz D."/>
            <person name="Velazquez E."/>
            <person name="Menendez E."/>
            <person name="diCenzo G.C."/>
        </authorList>
    </citation>
    <scope>NUCLEOTIDE SEQUENCE [LARGE SCALE GENOMIC DNA]</scope>
    <source>
        <strain evidence="1 2">LMG 24692</strain>
    </source>
</reference>
<dbReference type="EMBL" id="CP120373">
    <property type="protein sequence ID" value="WEX87499.1"/>
    <property type="molecule type" value="Genomic_DNA"/>
</dbReference>
<accession>A0ABY8D9D3</accession>
<keyword evidence="2" id="KW-1185">Reference proteome</keyword>
<proteinExistence type="predicted"/>